<evidence type="ECO:0000256" key="3">
    <source>
        <dbReference type="ARBA" id="ARBA00023136"/>
    </source>
</evidence>
<name>A0ABN7TVC2_9BACL</name>
<keyword evidence="3" id="KW-0472">Membrane</keyword>
<evidence type="ECO:0000256" key="6">
    <source>
        <dbReference type="SAM" id="SignalP"/>
    </source>
</evidence>
<dbReference type="Pfam" id="PF13416">
    <property type="entry name" value="SBP_bac_8"/>
    <property type="match status" value="1"/>
</dbReference>
<evidence type="ECO:0000313" key="7">
    <source>
        <dbReference type="EMBL" id="CAG7651917.1"/>
    </source>
</evidence>
<proteinExistence type="predicted"/>
<keyword evidence="8" id="KW-1185">Reference proteome</keyword>
<evidence type="ECO:0000313" key="8">
    <source>
        <dbReference type="Proteomes" id="UP000730618"/>
    </source>
</evidence>
<evidence type="ECO:0000256" key="2">
    <source>
        <dbReference type="ARBA" id="ARBA00022729"/>
    </source>
</evidence>
<dbReference type="Proteomes" id="UP000730618">
    <property type="component" value="Unassembled WGS sequence"/>
</dbReference>
<dbReference type="PANTHER" id="PTHR43649:SF33">
    <property type="entry name" value="POLYGALACTURONAN_RHAMNOGALACTURONAN-BINDING PROTEIN YTCQ"/>
    <property type="match status" value="1"/>
</dbReference>
<comment type="caution">
    <text evidence="7">The sequence shown here is derived from an EMBL/GenBank/DDBJ whole genome shotgun (WGS) entry which is preliminary data.</text>
</comment>
<feature type="signal peptide" evidence="6">
    <location>
        <begin position="1"/>
        <end position="19"/>
    </location>
</feature>
<dbReference type="RefSeq" id="WP_218101322.1">
    <property type="nucleotide sequence ID" value="NZ_CAJVCE010000017.1"/>
</dbReference>
<dbReference type="InterPro" id="IPR050490">
    <property type="entry name" value="Bact_solute-bd_prot1"/>
</dbReference>
<evidence type="ECO:0000256" key="5">
    <source>
        <dbReference type="ARBA" id="ARBA00023288"/>
    </source>
</evidence>
<evidence type="ECO:0000256" key="4">
    <source>
        <dbReference type="ARBA" id="ARBA00023139"/>
    </source>
</evidence>
<dbReference type="PANTHER" id="PTHR43649">
    <property type="entry name" value="ARABINOSE-BINDING PROTEIN-RELATED"/>
    <property type="match status" value="1"/>
</dbReference>
<gene>
    <name evidence="7" type="ORF">PAECIP111802_05091</name>
</gene>
<evidence type="ECO:0008006" key="9">
    <source>
        <dbReference type="Google" id="ProtNLM"/>
    </source>
</evidence>
<reference evidence="7 8" key="1">
    <citation type="submission" date="2021-06" db="EMBL/GenBank/DDBJ databases">
        <authorList>
            <person name="Criscuolo A."/>
        </authorList>
    </citation>
    <scope>NUCLEOTIDE SEQUENCE [LARGE SCALE GENOMIC DNA]</scope>
    <source>
        <strain evidence="8">CIP 111802</strain>
    </source>
</reference>
<dbReference type="PROSITE" id="PS51257">
    <property type="entry name" value="PROKAR_LIPOPROTEIN"/>
    <property type="match status" value="1"/>
</dbReference>
<feature type="chain" id="PRO_5046734264" description="Extracellular solute-binding protein" evidence="6">
    <location>
        <begin position="20"/>
        <end position="436"/>
    </location>
</feature>
<evidence type="ECO:0000256" key="1">
    <source>
        <dbReference type="ARBA" id="ARBA00022475"/>
    </source>
</evidence>
<keyword evidence="2 6" id="KW-0732">Signal</keyword>
<keyword evidence="5" id="KW-0449">Lipoprotein</keyword>
<accession>A0ABN7TVC2</accession>
<keyword evidence="4" id="KW-0564">Palmitate</keyword>
<dbReference type="InterPro" id="IPR006059">
    <property type="entry name" value="SBP"/>
</dbReference>
<protein>
    <recommendedName>
        <fullName evidence="9">Extracellular solute-binding protein</fullName>
    </recommendedName>
</protein>
<organism evidence="7 8">
    <name type="scientific">Paenibacillus allorhizosphaerae</name>
    <dbReference type="NCBI Taxonomy" id="2849866"/>
    <lineage>
        <taxon>Bacteria</taxon>
        <taxon>Bacillati</taxon>
        <taxon>Bacillota</taxon>
        <taxon>Bacilli</taxon>
        <taxon>Bacillales</taxon>
        <taxon>Paenibacillaceae</taxon>
        <taxon>Paenibacillus</taxon>
    </lineage>
</organism>
<keyword evidence="1" id="KW-1003">Cell membrane</keyword>
<sequence>MGMKRMAALSLLLFATACSNDKEGKAVGEQPAGENNAPPQVSTEPVTIKFGLSMGWLGPGEFQKYIEEPVKKRYPHITIEVIDFTKPENAFDKLIAAGNVPDLVMTASPIIYRFVGTGMEDSIEPLIKKFNFDLSRLNPIAVESVKSSSRQDQLIGLPWTMHFSGLYYNKDIFDKFGVPYPKDGMTWEDARELAKKVTRNDGGVQYRGLEPDKSTRVASALSYSFVDPVTEKATVNNDNWKKIFELLKSIYDIPGNNVYRLAGDGYNQFTKERTLAMLASVNNLPNLKEVPDLNWDLAQYPSFRERPNTGMQVDEWILHITAQSKYKDQAFLVISTILSDEVQMEVARNARFPVLKINNIEQEFGKNMPHLQGKHLKPAFLSNPAKALPVSKYDSFAEGYMSGAIGPVVKGEKDINTALREAEEQINKNIETNKQK</sequence>
<dbReference type="EMBL" id="CAJVCE010000017">
    <property type="protein sequence ID" value="CAG7651917.1"/>
    <property type="molecule type" value="Genomic_DNA"/>
</dbReference>